<comment type="caution">
    <text evidence="3">The sequence shown here is derived from an EMBL/GenBank/DDBJ whole genome shotgun (WGS) entry which is preliminary data.</text>
</comment>
<dbReference type="InterPro" id="IPR007527">
    <property type="entry name" value="Znf_SWIM"/>
</dbReference>
<accession>A0A397UNI9</accession>
<evidence type="ECO:0000259" key="2">
    <source>
        <dbReference type="PROSITE" id="PS50966"/>
    </source>
</evidence>
<gene>
    <name evidence="3" type="ORF">C2G38_1982079</name>
</gene>
<keyword evidence="1" id="KW-0862">Zinc</keyword>
<dbReference type="AlphaFoldDB" id="A0A397UNI9"/>
<evidence type="ECO:0000313" key="3">
    <source>
        <dbReference type="EMBL" id="RIB08943.1"/>
    </source>
</evidence>
<feature type="domain" description="SWIM-type" evidence="2">
    <location>
        <begin position="122"/>
        <end position="155"/>
    </location>
</feature>
<evidence type="ECO:0000256" key="1">
    <source>
        <dbReference type="PROSITE-ProRule" id="PRU00325"/>
    </source>
</evidence>
<dbReference type="Proteomes" id="UP000266673">
    <property type="component" value="Unassembled WGS sequence"/>
</dbReference>
<dbReference type="EMBL" id="QKWP01001439">
    <property type="protein sequence ID" value="RIB08943.1"/>
    <property type="molecule type" value="Genomic_DNA"/>
</dbReference>
<proteinExistence type="predicted"/>
<reference evidence="3 4" key="1">
    <citation type="submission" date="2018-06" db="EMBL/GenBank/DDBJ databases">
        <title>Comparative genomics reveals the genomic features of Rhizophagus irregularis, R. cerebriforme, R. diaphanum and Gigaspora rosea, and their symbiotic lifestyle signature.</title>
        <authorList>
            <person name="Morin E."/>
            <person name="San Clemente H."/>
            <person name="Chen E.C.H."/>
            <person name="De La Providencia I."/>
            <person name="Hainaut M."/>
            <person name="Kuo A."/>
            <person name="Kohler A."/>
            <person name="Murat C."/>
            <person name="Tang N."/>
            <person name="Roy S."/>
            <person name="Loubradou J."/>
            <person name="Henrissat B."/>
            <person name="Grigoriev I.V."/>
            <person name="Corradi N."/>
            <person name="Roux C."/>
            <person name="Martin F.M."/>
        </authorList>
    </citation>
    <scope>NUCLEOTIDE SEQUENCE [LARGE SCALE GENOMIC DNA]</scope>
    <source>
        <strain evidence="3 4">DAOM 194757</strain>
    </source>
</reference>
<keyword evidence="1" id="KW-0863">Zinc-finger</keyword>
<dbReference type="OrthoDB" id="2449435at2759"/>
<keyword evidence="4" id="KW-1185">Reference proteome</keyword>
<sequence>MYDFCFENHLVILWAYLWSEWYKITRWILWARSAQTTIPISKTNMLIESHWRVVKCCYLYRFNRPRLDYVVWIICTRLLPDQLIRLYQMGHGRIISSWFDDFKRDWRRLAATQIDDDDHTHYFIDSARWICSCPSFLNSRFLICKHLLLICYSKILNPILFEKNLPSYIGKKNLGVPKFP</sequence>
<dbReference type="PROSITE" id="PS50966">
    <property type="entry name" value="ZF_SWIM"/>
    <property type="match status" value="1"/>
</dbReference>
<dbReference type="GO" id="GO:0008270">
    <property type="term" value="F:zinc ion binding"/>
    <property type="evidence" value="ECO:0007669"/>
    <property type="project" value="UniProtKB-KW"/>
</dbReference>
<organism evidence="3 4">
    <name type="scientific">Gigaspora rosea</name>
    <dbReference type="NCBI Taxonomy" id="44941"/>
    <lineage>
        <taxon>Eukaryota</taxon>
        <taxon>Fungi</taxon>
        <taxon>Fungi incertae sedis</taxon>
        <taxon>Mucoromycota</taxon>
        <taxon>Glomeromycotina</taxon>
        <taxon>Glomeromycetes</taxon>
        <taxon>Diversisporales</taxon>
        <taxon>Gigasporaceae</taxon>
        <taxon>Gigaspora</taxon>
    </lineage>
</organism>
<evidence type="ECO:0000313" key="4">
    <source>
        <dbReference type="Proteomes" id="UP000266673"/>
    </source>
</evidence>
<protein>
    <recommendedName>
        <fullName evidence="2">SWIM-type domain-containing protein</fullName>
    </recommendedName>
</protein>
<name>A0A397UNI9_9GLOM</name>
<keyword evidence="1" id="KW-0479">Metal-binding</keyword>